<dbReference type="Proteomes" id="UP000662818">
    <property type="component" value="Chromosome"/>
</dbReference>
<evidence type="ECO:0000256" key="1">
    <source>
        <dbReference type="SAM" id="Phobius"/>
    </source>
</evidence>
<organism evidence="2 3">
    <name type="scientific">Nocardioides aromaticivorans</name>
    <dbReference type="NCBI Taxonomy" id="200618"/>
    <lineage>
        <taxon>Bacteria</taxon>
        <taxon>Bacillati</taxon>
        <taxon>Actinomycetota</taxon>
        <taxon>Actinomycetes</taxon>
        <taxon>Propionibacteriales</taxon>
        <taxon>Nocardioidaceae</taxon>
        <taxon>Nocardioides</taxon>
    </lineage>
</organism>
<keyword evidence="1" id="KW-0472">Membrane</keyword>
<sequence length="400" mass="43124">MQDGTVSWSPWRVVPAGVILVLALAGALLVLRAPDDDHDAPPTTSPAVPSATLEPCIHTGDLDTVRALNEFVTKARGSEGFAGGDVGASVELQDGRRLFVFGDTLRASDFDGQRFVRNSMLVFSPGCGQVVMPHDHGALVPDREDGVGYWPMSIARIERQGHDIVGVGLQRVRSTGGSGVFDFEILGPAVARFDVPRGGVPELQSVRDIGPDRADTNQPMWGAAAVVDGGWVYLYGTSRPADAGLNGFDLRVARTRPESVGDPATWQYWDGRAWSARARSAVELIDHRGGVSQTLSVFRVGRTWYALSKKDEVLGTDLTVWTAPSAAGPFTVQPASASIPSDAVSGTLRYMPLAHPDLLPEPGTVVVSYSVNNTDFEVVRDDPRRYRPRFLRVALPRRTG</sequence>
<proteinExistence type="predicted"/>
<keyword evidence="3" id="KW-1185">Reference proteome</keyword>
<accession>A0ABX7PRV1</accession>
<name>A0ABX7PRV1_9ACTN</name>
<keyword evidence="1" id="KW-0812">Transmembrane</keyword>
<evidence type="ECO:0000313" key="2">
    <source>
        <dbReference type="EMBL" id="QSR28410.1"/>
    </source>
</evidence>
<reference evidence="2 3" key="1">
    <citation type="submission" date="2017-06" db="EMBL/GenBank/DDBJ databases">
        <title>Complete Genome Sequence of the Soil Carbazole-Degrading Bacterium Nocardioides aromaticivorans IC177.</title>
        <authorList>
            <person name="Vejarano F."/>
            <person name="Suzuki-Minakuchi C."/>
            <person name="Ohtsubo Y."/>
            <person name="Tsuda M."/>
            <person name="Okada K."/>
            <person name="Nojiri H."/>
        </authorList>
    </citation>
    <scope>NUCLEOTIDE SEQUENCE [LARGE SCALE GENOMIC DNA]</scope>
    <source>
        <strain evidence="2 3">IC177</strain>
    </source>
</reference>
<dbReference type="EMBL" id="CP022295">
    <property type="protein sequence ID" value="QSR28410.1"/>
    <property type="molecule type" value="Genomic_DNA"/>
</dbReference>
<feature type="transmembrane region" description="Helical" evidence="1">
    <location>
        <begin position="12"/>
        <end position="31"/>
    </location>
</feature>
<evidence type="ECO:0000313" key="3">
    <source>
        <dbReference type="Proteomes" id="UP000662818"/>
    </source>
</evidence>
<protein>
    <recommendedName>
        <fullName evidence="4">DUF4185 domain-containing protein</fullName>
    </recommendedName>
</protein>
<evidence type="ECO:0008006" key="4">
    <source>
        <dbReference type="Google" id="ProtNLM"/>
    </source>
</evidence>
<keyword evidence="1" id="KW-1133">Transmembrane helix</keyword>
<gene>
    <name evidence="2" type="ORF">CFH99_22555</name>
</gene>